<dbReference type="Proteomes" id="UP001371456">
    <property type="component" value="Unassembled WGS sequence"/>
</dbReference>
<sequence length="24" mass="3011">MKIYKHLQLIQLLQQIWVQNNVMK</sequence>
<gene>
    <name evidence="1" type="ORF">RDI58_007933</name>
</gene>
<protein>
    <submittedName>
        <fullName evidence="1">Uncharacterized protein</fullName>
    </submittedName>
</protein>
<evidence type="ECO:0000313" key="1">
    <source>
        <dbReference type="EMBL" id="KAK6794480.1"/>
    </source>
</evidence>
<keyword evidence="2" id="KW-1185">Reference proteome</keyword>
<reference evidence="1 2" key="1">
    <citation type="submission" date="2024-02" db="EMBL/GenBank/DDBJ databases">
        <title>de novo genome assembly of Solanum bulbocastanum strain 11H21.</title>
        <authorList>
            <person name="Hosaka A.J."/>
        </authorList>
    </citation>
    <scope>NUCLEOTIDE SEQUENCE [LARGE SCALE GENOMIC DNA]</scope>
    <source>
        <tissue evidence="1">Young leaves</tissue>
    </source>
</reference>
<dbReference type="EMBL" id="JBANQN010000003">
    <property type="protein sequence ID" value="KAK6794480.1"/>
    <property type="molecule type" value="Genomic_DNA"/>
</dbReference>
<organism evidence="1 2">
    <name type="scientific">Solanum bulbocastanum</name>
    <name type="common">Wild potato</name>
    <dbReference type="NCBI Taxonomy" id="147425"/>
    <lineage>
        <taxon>Eukaryota</taxon>
        <taxon>Viridiplantae</taxon>
        <taxon>Streptophyta</taxon>
        <taxon>Embryophyta</taxon>
        <taxon>Tracheophyta</taxon>
        <taxon>Spermatophyta</taxon>
        <taxon>Magnoliopsida</taxon>
        <taxon>eudicotyledons</taxon>
        <taxon>Gunneridae</taxon>
        <taxon>Pentapetalae</taxon>
        <taxon>asterids</taxon>
        <taxon>lamiids</taxon>
        <taxon>Solanales</taxon>
        <taxon>Solanaceae</taxon>
        <taxon>Solanoideae</taxon>
        <taxon>Solaneae</taxon>
        <taxon>Solanum</taxon>
    </lineage>
</organism>
<proteinExistence type="predicted"/>
<evidence type="ECO:0000313" key="2">
    <source>
        <dbReference type="Proteomes" id="UP001371456"/>
    </source>
</evidence>
<accession>A0AAN8TUP1</accession>
<dbReference type="AlphaFoldDB" id="A0AAN8TUP1"/>
<comment type="caution">
    <text evidence="1">The sequence shown here is derived from an EMBL/GenBank/DDBJ whole genome shotgun (WGS) entry which is preliminary data.</text>
</comment>
<name>A0AAN8TUP1_SOLBU</name>